<sequence>MRKRVLILLANGFEVMEAGCFTEVFGWANIYGAAPFEQLSVGLRSPIKTTFGFDVLPEKLLAEINPEDFDALVIPGGFEDAGFYQEALSEPFLEVIRNFHNRQAPIAAVCVASIALAAAGILTGKEATVYHQPGGKRKTELESYGALFVDRPLVIDGHIMSSTGPGTGIELALKLLEILSTREFADEIRQRMRIPSPTLAWHQTAQV</sequence>
<dbReference type="PANTHER" id="PTHR48094:SF5">
    <property type="entry name" value="PROTEIN DJ-1 HOMOLOG"/>
    <property type="match status" value="1"/>
</dbReference>
<reference evidence="2 3" key="1">
    <citation type="submission" date="2019-07" db="EMBL/GenBank/DDBJ databases">
        <authorList>
            <person name="Park M."/>
        </authorList>
    </citation>
    <scope>NUCLEOTIDE SEQUENCE [LARGE SCALE GENOMIC DNA]</scope>
    <source>
        <strain evidence="2 3">KCTC32445</strain>
    </source>
</reference>
<evidence type="ECO:0000259" key="1">
    <source>
        <dbReference type="Pfam" id="PF01965"/>
    </source>
</evidence>
<dbReference type="InterPro" id="IPR002818">
    <property type="entry name" value="DJ-1/PfpI"/>
</dbReference>
<protein>
    <submittedName>
        <fullName evidence="2">DJ-1/PfpI family protein</fullName>
    </submittedName>
</protein>
<dbReference type="EMBL" id="VKKU01000002">
    <property type="protein sequence ID" value="TSB02516.1"/>
    <property type="molecule type" value="Genomic_DNA"/>
</dbReference>
<dbReference type="InterPro" id="IPR050325">
    <property type="entry name" value="Prot/Nucl_acid_deglycase"/>
</dbReference>
<gene>
    <name evidence="2" type="ORF">FOM92_15655</name>
</gene>
<proteinExistence type="predicted"/>
<dbReference type="RefSeq" id="WP_143777734.1">
    <property type="nucleotide sequence ID" value="NZ_VKKU01000002.1"/>
</dbReference>
<dbReference type="CDD" id="cd03135">
    <property type="entry name" value="GATase1_DJ-1"/>
    <property type="match status" value="1"/>
</dbReference>
<dbReference type="OrthoDB" id="9792284at2"/>
<keyword evidence="3" id="KW-1185">Reference proteome</keyword>
<dbReference type="AlphaFoldDB" id="A0A553WCV1"/>
<organism evidence="2 3">
    <name type="scientific">Sphingorhabdus contaminans</name>
    <dbReference type="NCBI Taxonomy" id="1343899"/>
    <lineage>
        <taxon>Bacteria</taxon>
        <taxon>Pseudomonadati</taxon>
        <taxon>Pseudomonadota</taxon>
        <taxon>Alphaproteobacteria</taxon>
        <taxon>Sphingomonadales</taxon>
        <taxon>Sphingomonadaceae</taxon>
        <taxon>Sphingorhabdus</taxon>
    </lineage>
</organism>
<dbReference type="InterPro" id="IPR029062">
    <property type="entry name" value="Class_I_gatase-like"/>
</dbReference>
<feature type="domain" description="DJ-1/PfpI" evidence="1">
    <location>
        <begin position="3"/>
        <end position="177"/>
    </location>
</feature>
<dbReference type="Proteomes" id="UP000320160">
    <property type="component" value="Unassembled WGS sequence"/>
</dbReference>
<evidence type="ECO:0000313" key="2">
    <source>
        <dbReference type="EMBL" id="TSB02516.1"/>
    </source>
</evidence>
<dbReference type="Gene3D" id="3.40.50.880">
    <property type="match status" value="1"/>
</dbReference>
<dbReference type="PANTHER" id="PTHR48094">
    <property type="entry name" value="PROTEIN/NUCLEIC ACID DEGLYCASE DJ-1-RELATED"/>
    <property type="match status" value="1"/>
</dbReference>
<name>A0A553WCV1_9SPHN</name>
<accession>A0A553WCV1</accession>
<comment type="caution">
    <text evidence="2">The sequence shown here is derived from an EMBL/GenBank/DDBJ whole genome shotgun (WGS) entry which is preliminary data.</text>
</comment>
<dbReference type="GO" id="GO:0005737">
    <property type="term" value="C:cytoplasm"/>
    <property type="evidence" value="ECO:0007669"/>
    <property type="project" value="TreeGrafter"/>
</dbReference>
<dbReference type="SUPFAM" id="SSF52317">
    <property type="entry name" value="Class I glutamine amidotransferase-like"/>
    <property type="match status" value="1"/>
</dbReference>
<evidence type="ECO:0000313" key="3">
    <source>
        <dbReference type="Proteomes" id="UP000320160"/>
    </source>
</evidence>
<dbReference type="Pfam" id="PF01965">
    <property type="entry name" value="DJ-1_PfpI"/>
    <property type="match status" value="1"/>
</dbReference>